<evidence type="ECO:0000313" key="7">
    <source>
        <dbReference type="Proteomes" id="UP000664096"/>
    </source>
</evidence>
<dbReference type="InterPro" id="IPR036390">
    <property type="entry name" value="WH_DNA-bd_sf"/>
</dbReference>
<evidence type="ECO:0000259" key="5">
    <source>
        <dbReference type="PROSITE" id="PS51078"/>
    </source>
</evidence>
<dbReference type="Gene3D" id="3.30.450.40">
    <property type="match status" value="1"/>
</dbReference>
<evidence type="ECO:0000256" key="1">
    <source>
        <dbReference type="ARBA" id="ARBA00023015"/>
    </source>
</evidence>
<dbReference type="Pfam" id="PF01614">
    <property type="entry name" value="IclR_C"/>
    <property type="match status" value="1"/>
</dbReference>
<dbReference type="EMBL" id="JAEKJZ010000008">
    <property type="protein sequence ID" value="MBN9673784.1"/>
    <property type="molecule type" value="Genomic_DNA"/>
</dbReference>
<protein>
    <submittedName>
        <fullName evidence="6">IclR family transcriptional regulator</fullName>
    </submittedName>
</protein>
<dbReference type="GO" id="GO:0003677">
    <property type="term" value="F:DNA binding"/>
    <property type="evidence" value="ECO:0007669"/>
    <property type="project" value="UniProtKB-KW"/>
</dbReference>
<dbReference type="AlphaFoldDB" id="A0A939J7F6"/>
<dbReference type="RefSeq" id="WP_207144017.1">
    <property type="nucleotide sequence ID" value="NZ_JAEKJZ010000008.1"/>
</dbReference>
<dbReference type="SMART" id="SM00346">
    <property type="entry name" value="HTH_ICLR"/>
    <property type="match status" value="1"/>
</dbReference>
<accession>A0A939J7F6</accession>
<keyword evidence="1" id="KW-0805">Transcription regulation</keyword>
<proteinExistence type="predicted"/>
<dbReference type="InterPro" id="IPR005471">
    <property type="entry name" value="Tscrpt_reg_IclR_N"/>
</dbReference>
<dbReference type="GO" id="GO:0003700">
    <property type="term" value="F:DNA-binding transcription factor activity"/>
    <property type="evidence" value="ECO:0007669"/>
    <property type="project" value="TreeGrafter"/>
</dbReference>
<comment type="caution">
    <text evidence="6">The sequence shown here is derived from an EMBL/GenBank/DDBJ whole genome shotgun (WGS) entry which is preliminary data.</text>
</comment>
<organism evidence="6 7">
    <name type="scientific">Roseibium aggregatum</name>
    <dbReference type="NCBI Taxonomy" id="187304"/>
    <lineage>
        <taxon>Bacteria</taxon>
        <taxon>Pseudomonadati</taxon>
        <taxon>Pseudomonadota</taxon>
        <taxon>Alphaproteobacteria</taxon>
        <taxon>Hyphomicrobiales</taxon>
        <taxon>Stappiaceae</taxon>
        <taxon>Roseibium</taxon>
    </lineage>
</organism>
<dbReference type="InterPro" id="IPR029016">
    <property type="entry name" value="GAF-like_dom_sf"/>
</dbReference>
<dbReference type="InterPro" id="IPR014757">
    <property type="entry name" value="Tscrpt_reg_IclR_C"/>
</dbReference>
<keyword evidence="3" id="KW-0804">Transcription</keyword>
<feature type="domain" description="IclR-ED" evidence="5">
    <location>
        <begin position="68"/>
        <end position="251"/>
    </location>
</feature>
<dbReference type="PROSITE" id="PS51078">
    <property type="entry name" value="ICLR_ED"/>
    <property type="match status" value="1"/>
</dbReference>
<evidence type="ECO:0000313" key="6">
    <source>
        <dbReference type="EMBL" id="MBN9673784.1"/>
    </source>
</evidence>
<reference evidence="6" key="1">
    <citation type="submission" date="2020-12" db="EMBL/GenBank/DDBJ databases">
        <title>Oil enriched cultivation method for isolating marine PHA-producing bacteria.</title>
        <authorList>
            <person name="Zheng W."/>
            <person name="Yu S."/>
            <person name="Huang Y."/>
        </authorList>
    </citation>
    <scope>NUCLEOTIDE SEQUENCE</scope>
    <source>
        <strain evidence="6">SY-2-12</strain>
    </source>
</reference>
<evidence type="ECO:0000256" key="2">
    <source>
        <dbReference type="ARBA" id="ARBA00023125"/>
    </source>
</evidence>
<dbReference type="SUPFAM" id="SSF46785">
    <property type="entry name" value="Winged helix' DNA-binding domain"/>
    <property type="match status" value="1"/>
</dbReference>
<dbReference type="InterPro" id="IPR050707">
    <property type="entry name" value="HTH_MetabolicPath_Reg"/>
</dbReference>
<dbReference type="PROSITE" id="PS51077">
    <property type="entry name" value="HTH_ICLR"/>
    <property type="match status" value="1"/>
</dbReference>
<dbReference type="SUPFAM" id="SSF55781">
    <property type="entry name" value="GAF domain-like"/>
    <property type="match status" value="1"/>
</dbReference>
<dbReference type="Proteomes" id="UP000664096">
    <property type="component" value="Unassembled WGS sequence"/>
</dbReference>
<evidence type="ECO:0000256" key="3">
    <source>
        <dbReference type="ARBA" id="ARBA00023163"/>
    </source>
</evidence>
<dbReference type="PANTHER" id="PTHR30136:SF35">
    <property type="entry name" value="HTH-TYPE TRANSCRIPTIONAL REGULATOR RV1719"/>
    <property type="match status" value="1"/>
</dbReference>
<name>A0A939J7F6_9HYPH</name>
<sequence length="259" mass="28414">MSTPLNGSLIKAFEILALFDEDRPEASAATVARQLDLNASTAHRFLLTLEHVGALTSVRRGVFGLGPRLEQLGRLAERMNPLPAFVKPLLDDLSREMAESVMVCRLSRLGPVCVAVAESGRPVSVVVKTGTALPFRHTAQGKLWLAFMPEEERSALLQQTAILNGQAPESSDMEKLARELNEIRERGYALNLGDNEPDIAAVAVPVRSGTGEMIMSLSVFGMLSRFDKTFTDRARRRLLEVSDEIGGNFVSKYGKYNAR</sequence>
<dbReference type="Pfam" id="PF09339">
    <property type="entry name" value="HTH_IclR"/>
    <property type="match status" value="1"/>
</dbReference>
<dbReference type="GO" id="GO:0045892">
    <property type="term" value="P:negative regulation of DNA-templated transcription"/>
    <property type="evidence" value="ECO:0007669"/>
    <property type="project" value="TreeGrafter"/>
</dbReference>
<keyword evidence="2" id="KW-0238">DNA-binding</keyword>
<feature type="domain" description="HTH iclR-type" evidence="4">
    <location>
        <begin position="6"/>
        <end position="67"/>
    </location>
</feature>
<gene>
    <name evidence="6" type="ORF">JF539_25740</name>
</gene>
<evidence type="ECO:0000259" key="4">
    <source>
        <dbReference type="PROSITE" id="PS51077"/>
    </source>
</evidence>
<dbReference type="PANTHER" id="PTHR30136">
    <property type="entry name" value="HELIX-TURN-HELIX TRANSCRIPTIONAL REGULATOR, ICLR FAMILY"/>
    <property type="match status" value="1"/>
</dbReference>
<dbReference type="Gene3D" id="1.10.10.10">
    <property type="entry name" value="Winged helix-like DNA-binding domain superfamily/Winged helix DNA-binding domain"/>
    <property type="match status" value="1"/>
</dbReference>
<dbReference type="InterPro" id="IPR036388">
    <property type="entry name" value="WH-like_DNA-bd_sf"/>
</dbReference>